<dbReference type="PROSITE" id="PS51257">
    <property type="entry name" value="PROKAR_LIPOPROTEIN"/>
    <property type="match status" value="1"/>
</dbReference>
<organism evidence="2">
    <name type="scientific">Cryptomonas curvata</name>
    <dbReference type="NCBI Taxonomy" id="233186"/>
    <lineage>
        <taxon>Eukaryota</taxon>
        <taxon>Cryptophyceae</taxon>
        <taxon>Cryptomonadales</taxon>
        <taxon>Cryptomonadaceae</taxon>
        <taxon>Cryptomonas</taxon>
    </lineage>
</organism>
<protein>
    <submittedName>
        <fullName evidence="2">Uncharacterized protein</fullName>
    </submittedName>
</protein>
<sequence length="120" mass="13440">MQFKLVSCVLVFVACLDETEGLDIPFLRTPSAYTVMPKSHDITGGAGATVKGRMADKERRQNLKQTVAALKRHRNGIILVDFLLAMYVPYLSCSPYYSLSLAFQHPISMLLFPFSFSFIS</sequence>
<gene>
    <name evidence="2" type="ORF">CCUR1050_LOCUS15649</name>
</gene>
<evidence type="ECO:0000256" key="1">
    <source>
        <dbReference type="SAM" id="SignalP"/>
    </source>
</evidence>
<dbReference type="EMBL" id="HBEZ01028329">
    <property type="protein sequence ID" value="CAD8637965.1"/>
    <property type="molecule type" value="Transcribed_RNA"/>
</dbReference>
<feature type="chain" id="PRO_5031496702" evidence="1">
    <location>
        <begin position="22"/>
        <end position="120"/>
    </location>
</feature>
<keyword evidence="1" id="KW-0732">Signal</keyword>
<name>A0A7S0MF39_9CRYP</name>
<proteinExistence type="predicted"/>
<feature type="signal peptide" evidence="1">
    <location>
        <begin position="1"/>
        <end position="21"/>
    </location>
</feature>
<reference evidence="2" key="1">
    <citation type="submission" date="2021-01" db="EMBL/GenBank/DDBJ databases">
        <authorList>
            <person name="Corre E."/>
            <person name="Pelletier E."/>
            <person name="Niang G."/>
            <person name="Scheremetjew M."/>
            <person name="Finn R."/>
            <person name="Kale V."/>
            <person name="Holt S."/>
            <person name="Cochrane G."/>
            <person name="Meng A."/>
            <person name="Brown T."/>
            <person name="Cohen L."/>
        </authorList>
    </citation>
    <scope>NUCLEOTIDE SEQUENCE</scope>
    <source>
        <strain evidence="2">CCAP979/52</strain>
    </source>
</reference>
<evidence type="ECO:0000313" key="2">
    <source>
        <dbReference type="EMBL" id="CAD8637965.1"/>
    </source>
</evidence>
<accession>A0A7S0MF39</accession>
<dbReference type="AlphaFoldDB" id="A0A7S0MF39"/>